<dbReference type="GO" id="GO:0006511">
    <property type="term" value="P:ubiquitin-dependent protein catabolic process"/>
    <property type="evidence" value="ECO:0007669"/>
    <property type="project" value="InterPro"/>
</dbReference>
<accession>D0NQ65</accession>
<dbReference type="AlphaFoldDB" id="D0NQ65"/>
<dbReference type="SUPFAM" id="SSF54695">
    <property type="entry name" value="POZ domain"/>
    <property type="match status" value="1"/>
</dbReference>
<dbReference type="InterPro" id="IPR016897">
    <property type="entry name" value="SKP1"/>
</dbReference>
<keyword evidence="2 3" id="KW-0833">Ubl conjugation pathway</keyword>
<evidence type="ECO:0000259" key="5">
    <source>
        <dbReference type="Pfam" id="PF03931"/>
    </source>
</evidence>
<evidence type="ECO:0000256" key="2">
    <source>
        <dbReference type="ARBA" id="ARBA00022786"/>
    </source>
</evidence>
<dbReference type="InterPro" id="IPR001232">
    <property type="entry name" value="SKP1-like"/>
</dbReference>
<comment type="similarity">
    <text evidence="1 3">Belongs to the SKP1 family.</text>
</comment>
<organism evidence="6 7">
    <name type="scientific">Phytophthora infestans (strain T30-4)</name>
    <name type="common">Potato late blight agent</name>
    <dbReference type="NCBI Taxonomy" id="403677"/>
    <lineage>
        <taxon>Eukaryota</taxon>
        <taxon>Sar</taxon>
        <taxon>Stramenopiles</taxon>
        <taxon>Oomycota</taxon>
        <taxon>Peronosporomycetes</taxon>
        <taxon>Peronosporales</taxon>
        <taxon>Peronosporaceae</taxon>
        <taxon>Phytophthora</taxon>
    </lineage>
</organism>
<dbReference type="OrthoDB" id="2342932at2759"/>
<dbReference type="CDD" id="cd18322">
    <property type="entry name" value="BTB_POZ_SKP1"/>
    <property type="match status" value="1"/>
</dbReference>
<name>D0NQ65_PHYIT</name>
<dbReference type="PANTHER" id="PTHR11165">
    <property type="entry name" value="SKP1"/>
    <property type="match status" value="1"/>
</dbReference>
<dbReference type="SMART" id="SM00512">
    <property type="entry name" value="Skp1"/>
    <property type="match status" value="1"/>
</dbReference>
<dbReference type="Pfam" id="PF03931">
    <property type="entry name" value="Skp1_POZ"/>
    <property type="match status" value="1"/>
</dbReference>
<feature type="domain" description="SKP1 component dimerisation" evidence="4">
    <location>
        <begin position="119"/>
        <end position="163"/>
    </location>
</feature>
<feature type="domain" description="SKP1 component POZ" evidence="5">
    <location>
        <begin position="7"/>
        <end position="71"/>
    </location>
</feature>
<dbReference type="SUPFAM" id="SSF81382">
    <property type="entry name" value="Skp1 dimerisation domain-like"/>
    <property type="match status" value="1"/>
</dbReference>
<dbReference type="FunFam" id="3.30.710.10:FF:000026">
    <property type="entry name" value="E3 ubiquitin ligase complex SCF subunit"/>
    <property type="match status" value="1"/>
</dbReference>
<keyword evidence="7" id="KW-1185">Reference proteome</keyword>
<dbReference type="EMBL" id="DS028152">
    <property type="protein sequence ID" value="EEY62797.1"/>
    <property type="molecule type" value="Genomic_DNA"/>
</dbReference>
<keyword evidence="6" id="KW-0418">Kinase</keyword>
<dbReference type="eggNOG" id="KOG1724">
    <property type="taxonomic scope" value="Eukaryota"/>
</dbReference>
<protein>
    <submittedName>
        <fullName evidence="6">S-phase kinase-associated protein 1A</fullName>
    </submittedName>
</protein>
<evidence type="ECO:0000256" key="3">
    <source>
        <dbReference type="PIRNR" id="PIRNR028729"/>
    </source>
</evidence>
<dbReference type="InterPro" id="IPR036296">
    <property type="entry name" value="SKP1-like_dim_sf"/>
</dbReference>
<reference evidence="7" key="1">
    <citation type="journal article" date="2009" name="Nature">
        <title>Genome sequence and analysis of the Irish potato famine pathogen Phytophthora infestans.</title>
        <authorList>
            <consortium name="The Broad Institute Genome Sequencing Platform"/>
            <person name="Haas B.J."/>
            <person name="Kamoun S."/>
            <person name="Zody M.C."/>
            <person name="Jiang R.H."/>
            <person name="Handsaker R.E."/>
            <person name="Cano L.M."/>
            <person name="Grabherr M."/>
            <person name="Kodira C.D."/>
            <person name="Raffaele S."/>
            <person name="Torto-Alalibo T."/>
            <person name="Bozkurt T.O."/>
            <person name="Ah-Fong A.M."/>
            <person name="Alvarado L."/>
            <person name="Anderson V.L."/>
            <person name="Armstrong M.R."/>
            <person name="Avrova A."/>
            <person name="Baxter L."/>
            <person name="Beynon J."/>
            <person name="Boevink P.C."/>
            <person name="Bollmann S.R."/>
            <person name="Bos J.I."/>
            <person name="Bulone V."/>
            <person name="Cai G."/>
            <person name="Cakir C."/>
            <person name="Carrington J.C."/>
            <person name="Chawner M."/>
            <person name="Conti L."/>
            <person name="Costanzo S."/>
            <person name="Ewan R."/>
            <person name="Fahlgren N."/>
            <person name="Fischbach M.A."/>
            <person name="Fugelstad J."/>
            <person name="Gilroy E.M."/>
            <person name="Gnerre S."/>
            <person name="Green P.J."/>
            <person name="Grenville-Briggs L.J."/>
            <person name="Griffith J."/>
            <person name="Grunwald N.J."/>
            <person name="Horn K."/>
            <person name="Horner N.R."/>
            <person name="Hu C.H."/>
            <person name="Huitema E."/>
            <person name="Jeong D.H."/>
            <person name="Jones A.M."/>
            <person name="Jones J.D."/>
            <person name="Jones R.W."/>
            <person name="Karlsson E.K."/>
            <person name="Kunjeti S.G."/>
            <person name="Lamour K."/>
            <person name="Liu Z."/>
            <person name="Ma L."/>
            <person name="Maclean D."/>
            <person name="Chibucos M.C."/>
            <person name="McDonald H."/>
            <person name="McWalters J."/>
            <person name="Meijer H.J."/>
            <person name="Morgan W."/>
            <person name="Morris P.F."/>
            <person name="Munro C.A."/>
            <person name="O'Neill K."/>
            <person name="Ospina-Giraldo M."/>
            <person name="Pinzon A."/>
            <person name="Pritchard L."/>
            <person name="Ramsahoye B."/>
            <person name="Ren Q."/>
            <person name="Restrepo S."/>
            <person name="Roy S."/>
            <person name="Sadanandom A."/>
            <person name="Savidor A."/>
            <person name="Schornack S."/>
            <person name="Schwartz D.C."/>
            <person name="Schumann U.D."/>
            <person name="Schwessinger B."/>
            <person name="Seyer L."/>
            <person name="Sharpe T."/>
            <person name="Silvar C."/>
            <person name="Song J."/>
            <person name="Studholme D.J."/>
            <person name="Sykes S."/>
            <person name="Thines M."/>
            <person name="van de Vondervoort P.J."/>
            <person name="Phuntumart V."/>
            <person name="Wawra S."/>
            <person name="Weide R."/>
            <person name="Win J."/>
            <person name="Young C."/>
            <person name="Zhou S."/>
            <person name="Fry W."/>
            <person name="Meyers B.C."/>
            <person name="van West P."/>
            <person name="Ristaino J."/>
            <person name="Govers F."/>
            <person name="Birch P.R."/>
            <person name="Whisson S.C."/>
            <person name="Judelson H.S."/>
            <person name="Nusbaum C."/>
        </authorList>
    </citation>
    <scope>NUCLEOTIDE SEQUENCE [LARGE SCALE GENOMIC DNA]</scope>
    <source>
        <strain evidence="7">T30-4</strain>
    </source>
</reference>
<dbReference type="FunCoup" id="D0NQ65">
    <property type="interactions" value="264"/>
</dbReference>
<dbReference type="VEuPathDB" id="FungiDB:PITG_15216"/>
<dbReference type="OMA" id="HHKDAPM"/>
<evidence type="ECO:0000259" key="4">
    <source>
        <dbReference type="Pfam" id="PF01466"/>
    </source>
</evidence>
<dbReference type="InterPro" id="IPR011333">
    <property type="entry name" value="SKP1/BTB/POZ_sf"/>
</dbReference>
<dbReference type="KEGG" id="pif:PITG_15216"/>
<dbReference type="HOGENOM" id="CLU_059252_6_1_1"/>
<gene>
    <name evidence="6" type="ORF">PITG_15216</name>
</gene>
<comment type="pathway">
    <text evidence="3">Protein modification; protein ubiquitination.</text>
</comment>
<evidence type="ECO:0000256" key="1">
    <source>
        <dbReference type="ARBA" id="ARBA00009993"/>
    </source>
</evidence>
<dbReference type="InterPro" id="IPR016072">
    <property type="entry name" value="Skp1_comp_dimer"/>
</dbReference>
<dbReference type="Pfam" id="PF01466">
    <property type="entry name" value="Skp1"/>
    <property type="match status" value="1"/>
</dbReference>
<dbReference type="UniPathway" id="UPA00143"/>
<dbReference type="Proteomes" id="UP000006643">
    <property type="component" value="Unassembled WGS sequence"/>
</dbReference>
<keyword evidence="6" id="KW-0808">Transferase</keyword>
<dbReference type="PIRSF" id="PIRSF028729">
    <property type="entry name" value="E3_ubiquit_lig_SCF_Skp"/>
    <property type="match status" value="1"/>
</dbReference>
<dbReference type="Gene3D" id="3.30.710.10">
    <property type="entry name" value="Potassium Channel Kv1.1, Chain A"/>
    <property type="match status" value="1"/>
</dbReference>
<dbReference type="InParanoid" id="D0NQ65"/>
<sequence length="182" mass="20260">MAPSTKMKVKLVSMDGEAFEVDTSVAVMSELVKTLVADDQEEGGEVQEIPLPNVKSHVLAKVVEFCRHHKDAPMAEIQKPLKSNVLSESIDAWDAKFVDLEDQELLFELILAANYMDIKSLLDLSCAKVACMIKGKTPEEIRATFGITEEFTEEEQQRILEENVDRGRVTSHIGTNQAGRVL</sequence>
<evidence type="ECO:0000313" key="7">
    <source>
        <dbReference type="Proteomes" id="UP000006643"/>
    </source>
</evidence>
<dbReference type="RefSeq" id="XP_002898672.1">
    <property type="nucleotide sequence ID" value="XM_002898626.1"/>
</dbReference>
<dbReference type="GeneID" id="9479038"/>
<dbReference type="STRING" id="403677.D0NQ65"/>
<dbReference type="InterPro" id="IPR016073">
    <property type="entry name" value="Skp1_comp_POZ"/>
</dbReference>
<dbReference type="GO" id="GO:0016567">
    <property type="term" value="P:protein ubiquitination"/>
    <property type="evidence" value="ECO:0007669"/>
    <property type="project" value="UniProtKB-UniPathway"/>
</dbReference>
<proteinExistence type="inferred from homology"/>
<evidence type="ECO:0000313" key="6">
    <source>
        <dbReference type="EMBL" id="EEY62797.1"/>
    </source>
</evidence>
<dbReference type="GO" id="GO:0016301">
    <property type="term" value="F:kinase activity"/>
    <property type="evidence" value="ECO:0007669"/>
    <property type="project" value="UniProtKB-KW"/>
</dbReference>